<dbReference type="Proteomes" id="UP000716291">
    <property type="component" value="Unassembled WGS sequence"/>
</dbReference>
<dbReference type="OrthoDB" id="2264205at2759"/>
<evidence type="ECO:0000313" key="4">
    <source>
        <dbReference type="EMBL" id="KAG1300903.1"/>
    </source>
</evidence>
<dbReference type="EMBL" id="JAANQT010003606">
    <property type="protein sequence ID" value="KAG1300903.1"/>
    <property type="molecule type" value="Genomic_DNA"/>
</dbReference>
<organism evidence="4 5">
    <name type="scientific">Rhizopus oryzae</name>
    <name type="common">Mucormycosis agent</name>
    <name type="synonym">Rhizopus arrhizus var. delemar</name>
    <dbReference type="NCBI Taxonomy" id="64495"/>
    <lineage>
        <taxon>Eukaryota</taxon>
        <taxon>Fungi</taxon>
        <taxon>Fungi incertae sedis</taxon>
        <taxon>Mucoromycota</taxon>
        <taxon>Mucoromycotina</taxon>
        <taxon>Mucoromycetes</taxon>
        <taxon>Mucorales</taxon>
        <taxon>Mucorineae</taxon>
        <taxon>Rhizopodaceae</taxon>
        <taxon>Rhizopus</taxon>
    </lineage>
</organism>
<evidence type="ECO:0000259" key="3">
    <source>
        <dbReference type="PROSITE" id="PS50158"/>
    </source>
</evidence>
<dbReference type="InterPro" id="IPR036875">
    <property type="entry name" value="Znf_CCHC_sf"/>
</dbReference>
<comment type="caution">
    <text evidence="4">The sequence shown here is derived from an EMBL/GenBank/DDBJ whole genome shotgun (WGS) entry which is preliminary data.</text>
</comment>
<dbReference type="InterPro" id="IPR001878">
    <property type="entry name" value="Znf_CCHC"/>
</dbReference>
<keyword evidence="1" id="KW-0479">Metal-binding</keyword>
<keyword evidence="1" id="KW-0862">Zinc</keyword>
<dbReference type="SMART" id="SM00343">
    <property type="entry name" value="ZnF_C2HC"/>
    <property type="match status" value="2"/>
</dbReference>
<feature type="compositionally biased region" description="Polar residues" evidence="2">
    <location>
        <begin position="236"/>
        <end position="245"/>
    </location>
</feature>
<sequence>MVELKKQHPKVHACMALSDGATRYLEVYVTSANDINDIFRTGINFSETKLQVLPCKAITDQSQVITLKLTHLPMFTSEEVLSGLNTSLAIFGNILDIGITTEKTTGFFMGSGYAVLDIYQPDNTPTSTKFQKLSHQISWMESNTEVFRATWNNMPMWCRYCHQEGHTKFTCETSRARILCYSCHEQGHRSYECPRKNSAIVPNKKQDRKISKISERKDVKHIPSTDSPPPKGAQPPATQEKNAQANEIPEKDWPSDDDMHIDEGVESTDDEHEPRYQDEIQTYICRQNWSHVFIFCLYTLRSTSFLSL</sequence>
<gene>
    <name evidence="4" type="ORF">G6F64_012277</name>
</gene>
<proteinExistence type="predicted"/>
<dbReference type="GO" id="GO:0003676">
    <property type="term" value="F:nucleic acid binding"/>
    <property type="evidence" value="ECO:0007669"/>
    <property type="project" value="InterPro"/>
</dbReference>
<dbReference type="PROSITE" id="PS50158">
    <property type="entry name" value="ZF_CCHC"/>
    <property type="match status" value="1"/>
</dbReference>
<dbReference type="AlphaFoldDB" id="A0A9P6WXI9"/>
<protein>
    <recommendedName>
        <fullName evidence="3">CCHC-type domain-containing protein</fullName>
    </recommendedName>
</protein>
<evidence type="ECO:0000313" key="5">
    <source>
        <dbReference type="Proteomes" id="UP000716291"/>
    </source>
</evidence>
<evidence type="ECO:0000256" key="2">
    <source>
        <dbReference type="SAM" id="MobiDB-lite"/>
    </source>
</evidence>
<evidence type="ECO:0000256" key="1">
    <source>
        <dbReference type="PROSITE-ProRule" id="PRU00047"/>
    </source>
</evidence>
<feature type="domain" description="CCHC-type" evidence="3">
    <location>
        <begin position="180"/>
        <end position="195"/>
    </location>
</feature>
<reference evidence="4" key="1">
    <citation type="journal article" date="2020" name="Microb. Genom.">
        <title>Genetic diversity of clinical and environmental Mucorales isolates obtained from an investigation of mucormycosis cases among solid organ transplant recipients.</title>
        <authorList>
            <person name="Nguyen M.H."/>
            <person name="Kaul D."/>
            <person name="Muto C."/>
            <person name="Cheng S.J."/>
            <person name="Richter R.A."/>
            <person name="Bruno V.M."/>
            <person name="Liu G."/>
            <person name="Beyhan S."/>
            <person name="Sundermann A.J."/>
            <person name="Mounaud S."/>
            <person name="Pasculle A.W."/>
            <person name="Nierman W.C."/>
            <person name="Driscoll E."/>
            <person name="Cumbie R."/>
            <person name="Clancy C.J."/>
            <person name="Dupont C.L."/>
        </authorList>
    </citation>
    <scope>NUCLEOTIDE SEQUENCE</scope>
    <source>
        <strain evidence="4">GL11</strain>
    </source>
</reference>
<feature type="region of interest" description="Disordered" evidence="2">
    <location>
        <begin position="199"/>
        <end position="274"/>
    </location>
</feature>
<name>A0A9P6WXI9_RHIOR</name>
<accession>A0A9P6WXI9</accession>
<keyword evidence="5" id="KW-1185">Reference proteome</keyword>
<dbReference type="SUPFAM" id="SSF57756">
    <property type="entry name" value="Retrovirus zinc finger-like domains"/>
    <property type="match status" value="1"/>
</dbReference>
<feature type="compositionally biased region" description="Basic and acidic residues" evidence="2">
    <location>
        <begin position="248"/>
        <end position="263"/>
    </location>
</feature>
<dbReference type="Gene3D" id="4.10.60.10">
    <property type="entry name" value="Zinc finger, CCHC-type"/>
    <property type="match status" value="1"/>
</dbReference>
<dbReference type="GO" id="GO:0008270">
    <property type="term" value="F:zinc ion binding"/>
    <property type="evidence" value="ECO:0007669"/>
    <property type="project" value="UniProtKB-KW"/>
</dbReference>
<feature type="compositionally biased region" description="Basic and acidic residues" evidence="2">
    <location>
        <begin position="204"/>
        <end position="223"/>
    </location>
</feature>
<keyword evidence="1" id="KW-0863">Zinc-finger</keyword>